<dbReference type="OMA" id="YESQNWL"/>
<keyword evidence="2" id="KW-1003">Cell membrane</keyword>
<dbReference type="PANTHER" id="PTHR34187:SF2">
    <property type="entry name" value="DUF202 DOMAIN-CONTAINING PROTEIN"/>
    <property type="match status" value="1"/>
</dbReference>
<evidence type="ECO:0000256" key="7">
    <source>
        <dbReference type="SAM" id="Phobius"/>
    </source>
</evidence>
<dbReference type="Proteomes" id="UP000029665">
    <property type="component" value="Unassembled WGS sequence"/>
</dbReference>
<feature type="region of interest" description="Disordered" evidence="6">
    <location>
        <begin position="1"/>
        <end position="88"/>
    </location>
</feature>
<comment type="caution">
    <text evidence="9">The sequence shown here is derived from an EMBL/GenBank/DDBJ whole genome shotgun (WGS) entry which is preliminary data.</text>
</comment>
<organism evidence="9 10">
    <name type="scientific">Pycnoporus cinnabarinus</name>
    <name type="common">Cinnabar-red polypore</name>
    <name type="synonym">Trametes cinnabarina</name>
    <dbReference type="NCBI Taxonomy" id="5643"/>
    <lineage>
        <taxon>Eukaryota</taxon>
        <taxon>Fungi</taxon>
        <taxon>Dikarya</taxon>
        <taxon>Basidiomycota</taxon>
        <taxon>Agaricomycotina</taxon>
        <taxon>Agaricomycetes</taxon>
        <taxon>Polyporales</taxon>
        <taxon>Polyporaceae</taxon>
        <taxon>Trametes</taxon>
    </lineage>
</organism>
<dbReference type="InterPro" id="IPR052053">
    <property type="entry name" value="IM_YidH-like"/>
</dbReference>
<accession>A0A060SHI4</accession>
<evidence type="ECO:0000259" key="8">
    <source>
        <dbReference type="Pfam" id="PF02656"/>
    </source>
</evidence>
<dbReference type="InterPro" id="IPR003807">
    <property type="entry name" value="DUF202"/>
</dbReference>
<dbReference type="EMBL" id="CCBP010000125">
    <property type="protein sequence ID" value="CDO73972.1"/>
    <property type="molecule type" value="Genomic_DNA"/>
</dbReference>
<feature type="compositionally biased region" description="Low complexity" evidence="6">
    <location>
        <begin position="9"/>
        <end position="20"/>
    </location>
</feature>
<proteinExistence type="predicted"/>
<evidence type="ECO:0000256" key="5">
    <source>
        <dbReference type="ARBA" id="ARBA00023136"/>
    </source>
</evidence>
<name>A0A060SHI4_PYCCI</name>
<gene>
    <name evidence="9" type="ORF">BN946_scf185043.g21</name>
</gene>
<feature type="domain" description="DUF202" evidence="8">
    <location>
        <begin position="112"/>
        <end position="183"/>
    </location>
</feature>
<keyword evidence="3 7" id="KW-0812">Transmembrane</keyword>
<feature type="transmembrane region" description="Helical" evidence="7">
    <location>
        <begin position="162"/>
        <end position="182"/>
    </location>
</feature>
<sequence length="221" mass="24173">MSLLEPTVLTKAPATETPETLPSPPPSRLGTHSREDSADPFKDPPESGERRGEGGATRPSYLAGEPFTPVFTNDSDDPPVTKGTSREETPWRRYLREWKLLLMLENSGSVARDHLASERTFLAYVRTSLTLSSAGVGLVQLFSLSASTADRRDLEHFAKPLGATMIAIGLYTLWIGVARYFLVQGALIRGVYPIARVSVSVLSFAVLVMVIAIFIVILLRT</sequence>
<feature type="transmembrane region" description="Helical" evidence="7">
    <location>
        <begin position="194"/>
        <end position="219"/>
    </location>
</feature>
<reference evidence="9" key="1">
    <citation type="submission" date="2014-01" db="EMBL/GenBank/DDBJ databases">
        <title>The genome of the white-rot fungus Pycnoporus cinnabarinus: a basidiomycete model with a versatile arsenal for lignocellulosic biomass breakdown.</title>
        <authorList>
            <person name="Levasseur A."/>
            <person name="Lomascolo A."/>
            <person name="Ruiz-Duenas F.J."/>
            <person name="Uzan E."/>
            <person name="Piumi F."/>
            <person name="Kues U."/>
            <person name="Ram A.F.J."/>
            <person name="Murat C."/>
            <person name="Haon M."/>
            <person name="Benoit I."/>
            <person name="Arfi Y."/>
            <person name="Chevret D."/>
            <person name="Drula E."/>
            <person name="Kwon M.J."/>
            <person name="Gouret P."/>
            <person name="Lesage-Meessen L."/>
            <person name="Lombard V."/>
            <person name="Mariette J."/>
            <person name="Noirot C."/>
            <person name="Park J."/>
            <person name="Patyshakuliyeva A."/>
            <person name="Wieneger R.A.B."/>
            <person name="Wosten H.A.B."/>
            <person name="Martin F."/>
            <person name="Coutinho P.M."/>
            <person name="de Vries R."/>
            <person name="Martinez A.T."/>
            <person name="Klopp C."/>
            <person name="Pontarotti P."/>
            <person name="Henrissat B."/>
            <person name="Record E."/>
        </authorList>
    </citation>
    <scope>NUCLEOTIDE SEQUENCE [LARGE SCALE GENOMIC DNA]</scope>
    <source>
        <strain evidence="9">BRFM137</strain>
    </source>
</reference>
<evidence type="ECO:0000256" key="4">
    <source>
        <dbReference type="ARBA" id="ARBA00022989"/>
    </source>
</evidence>
<feature type="compositionally biased region" description="Basic and acidic residues" evidence="6">
    <location>
        <begin position="32"/>
        <end position="53"/>
    </location>
</feature>
<dbReference type="OrthoDB" id="199599at2759"/>
<dbReference type="AlphaFoldDB" id="A0A060SHI4"/>
<dbReference type="HOGENOM" id="CLU_053359_3_1_1"/>
<evidence type="ECO:0000313" key="9">
    <source>
        <dbReference type="EMBL" id="CDO73972.1"/>
    </source>
</evidence>
<evidence type="ECO:0000256" key="2">
    <source>
        <dbReference type="ARBA" id="ARBA00022475"/>
    </source>
</evidence>
<keyword evidence="4 7" id="KW-1133">Transmembrane helix</keyword>
<dbReference type="GO" id="GO:0005886">
    <property type="term" value="C:plasma membrane"/>
    <property type="evidence" value="ECO:0007669"/>
    <property type="project" value="UniProtKB-SubCell"/>
</dbReference>
<comment type="subcellular location">
    <subcellularLocation>
        <location evidence="1">Cell membrane</location>
        <topology evidence="1">Multi-pass membrane protein</topology>
    </subcellularLocation>
</comment>
<evidence type="ECO:0000256" key="1">
    <source>
        <dbReference type="ARBA" id="ARBA00004651"/>
    </source>
</evidence>
<dbReference type="Pfam" id="PF02656">
    <property type="entry name" value="DUF202"/>
    <property type="match status" value="1"/>
</dbReference>
<keyword evidence="5 7" id="KW-0472">Membrane</keyword>
<evidence type="ECO:0000256" key="3">
    <source>
        <dbReference type="ARBA" id="ARBA00022692"/>
    </source>
</evidence>
<dbReference type="PANTHER" id="PTHR34187">
    <property type="entry name" value="FGR18P"/>
    <property type="match status" value="1"/>
</dbReference>
<keyword evidence="10" id="KW-1185">Reference proteome</keyword>
<evidence type="ECO:0000256" key="6">
    <source>
        <dbReference type="SAM" id="MobiDB-lite"/>
    </source>
</evidence>
<protein>
    <recommendedName>
        <fullName evidence="8">DUF202 domain-containing protein</fullName>
    </recommendedName>
</protein>
<evidence type="ECO:0000313" key="10">
    <source>
        <dbReference type="Proteomes" id="UP000029665"/>
    </source>
</evidence>